<proteinExistence type="predicted"/>
<feature type="domain" description="DUF3806" evidence="1">
    <location>
        <begin position="47"/>
        <end position="123"/>
    </location>
</feature>
<dbReference type="InterPro" id="IPR024266">
    <property type="entry name" value="DUF3806"/>
</dbReference>
<evidence type="ECO:0000313" key="2">
    <source>
        <dbReference type="EMBL" id="MEK7953102.1"/>
    </source>
</evidence>
<dbReference type="Proteomes" id="UP001371305">
    <property type="component" value="Unassembled WGS sequence"/>
</dbReference>
<name>A0ABU9B1F1_9BACT</name>
<dbReference type="Pfam" id="PF12713">
    <property type="entry name" value="DUF3806"/>
    <property type="match status" value="1"/>
</dbReference>
<dbReference type="Gene3D" id="1.20.120.1090">
    <property type="match status" value="1"/>
</dbReference>
<evidence type="ECO:0000259" key="1">
    <source>
        <dbReference type="Pfam" id="PF12713"/>
    </source>
</evidence>
<comment type="caution">
    <text evidence="2">The sequence shown here is derived from an EMBL/GenBank/DDBJ whole genome shotgun (WGS) entry which is preliminary data.</text>
</comment>
<protein>
    <submittedName>
        <fullName evidence="2">DUF3806 domain-containing protein</fullName>
    </submittedName>
</protein>
<dbReference type="RefSeq" id="WP_341406866.1">
    <property type="nucleotide sequence ID" value="NZ_JBBUKT010000010.1"/>
</dbReference>
<keyword evidence="3" id="KW-1185">Reference proteome</keyword>
<evidence type="ECO:0000313" key="3">
    <source>
        <dbReference type="Proteomes" id="UP001371305"/>
    </source>
</evidence>
<accession>A0ABU9B1F1</accession>
<sequence>MSKIATRLPNAEEQATLQGATAWVNEILEKEFKTKVRLKGTREDIPTLHTMLSEGPYTEDVETELTSFGMVFGHVLARELGMRWVIYRDDDGSDYALQYQDLSLFLFPCDMIVKRVEEGEDINEVNLEAILENLHAALAEDVANAAKHRQS</sequence>
<organism evidence="2 3">
    <name type="scientific">Luteolibacter soli</name>
    <dbReference type="NCBI Taxonomy" id="3135280"/>
    <lineage>
        <taxon>Bacteria</taxon>
        <taxon>Pseudomonadati</taxon>
        <taxon>Verrucomicrobiota</taxon>
        <taxon>Verrucomicrobiia</taxon>
        <taxon>Verrucomicrobiales</taxon>
        <taxon>Verrucomicrobiaceae</taxon>
        <taxon>Luteolibacter</taxon>
    </lineage>
</organism>
<dbReference type="EMBL" id="JBBUKT010000010">
    <property type="protein sequence ID" value="MEK7953102.1"/>
    <property type="molecule type" value="Genomic_DNA"/>
</dbReference>
<reference evidence="2 3" key="1">
    <citation type="submission" date="2024-04" db="EMBL/GenBank/DDBJ databases">
        <title>Luteolibacter sp. isolated from soil.</title>
        <authorList>
            <person name="An J."/>
        </authorList>
    </citation>
    <scope>NUCLEOTIDE SEQUENCE [LARGE SCALE GENOMIC DNA]</scope>
    <source>
        <strain evidence="2 3">Y139</strain>
    </source>
</reference>
<gene>
    <name evidence="2" type="ORF">WKV53_21485</name>
</gene>